<evidence type="ECO:0000256" key="2">
    <source>
        <dbReference type="ARBA" id="ARBA00022833"/>
    </source>
</evidence>
<dbReference type="PANTHER" id="PTHR43401">
    <property type="entry name" value="L-THREONINE 3-DEHYDROGENASE"/>
    <property type="match status" value="1"/>
</dbReference>
<dbReference type="Pfam" id="PF08240">
    <property type="entry name" value="ADH_N"/>
    <property type="match status" value="1"/>
</dbReference>
<feature type="domain" description="Alcohol dehydrogenase-like N-terminal" evidence="5">
    <location>
        <begin position="5"/>
        <end position="75"/>
    </location>
</feature>
<dbReference type="GO" id="GO:0008270">
    <property type="term" value="F:zinc ion binding"/>
    <property type="evidence" value="ECO:0007669"/>
    <property type="project" value="InterPro"/>
</dbReference>
<dbReference type="EMBL" id="AUZY01009426">
    <property type="protein sequence ID" value="EQD42022.1"/>
    <property type="molecule type" value="Genomic_DNA"/>
</dbReference>
<sequence>TAGKIGHEPAGRVREVGAGVHGLSVGDRVAVHHHVPCYRCEVCARGDLTFCPSYARTNLDPGGFAEVFRVPAENVERGAVLRLDDRVSWVAGALLEPAGCAVTALHKVGLPTGARVFVLGLGPVGLLYARAARALGAGWVGGTEISPLDAPPPNGTASTSPSTR</sequence>
<keyword evidence="2" id="KW-0862">Zinc</keyword>
<dbReference type="Gene3D" id="3.90.180.10">
    <property type="entry name" value="Medium-chain alcohol dehydrogenases, catalytic domain"/>
    <property type="match status" value="1"/>
</dbReference>
<dbReference type="PANTHER" id="PTHR43401:SF2">
    <property type="entry name" value="L-THREONINE 3-DEHYDROGENASE"/>
    <property type="match status" value="1"/>
</dbReference>
<protein>
    <submittedName>
        <fullName evidence="6">Sorbitol dehydrogenase</fullName>
    </submittedName>
</protein>
<dbReference type="SUPFAM" id="SSF50129">
    <property type="entry name" value="GroES-like"/>
    <property type="match status" value="1"/>
</dbReference>
<dbReference type="InterPro" id="IPR013154">
    <property type="entry name" value="ADH-like_N"/>
</dbReference>
<comment type="caution">
    <text evidence="6">The sequence shown here is derived from an EMBL/GenBank/DDBJ whole genome shotgun (WGS) entry which is preliminary data.</text>
</comment>
<reference evidence="6" key="1">
    <citation type="submission" date="2013-08" db="EMBL/GenBank/DDBJ databases">
        <authorList>
            <person name="Mendez C."/>
            <person name="Richter M."/>
            <person name="Ferrer M."/>
            <person name="Sanchez J."/>
        </authorList>
    </citation>
    <scope>NUCLEOTIDE SEQUENCE</scope>
</reference>
<reference evidence="6" key="2">
    <citation type="journal article" date="2014" name="ISME J.">
        <title>Microbial stratification in low pH oxic and suboxic macroscopic growths along an acid mine drainage.</title>
        <authorList>
            <person name="Mendez-Garcia C."/>
            <person name="Mesa V."/>
            <person name="Sprenger R.R."/>
            <person name="Richter M."/>
            <person name="Diez M.S."/>
            <person name="Solano J."/>
            <person name="Bargiela R."/>
            <person name="Golyshina O.V."/>
            <person name="Manteca A."/>
            <person name="Ramos J.L."/>
            <person name="Gallego J.R."/>
            <person name="Llorente I."/>
            <person name="Martins Dos Santos V.A."/>
            <person name="Jensen O.N."/>
            <person name="Pelaez A.I."/>
            <person name="Sanchez J."/>
            <person name="Ferrer M."/>
        </authorList>
    </citation>
    <scope>NUCLEOTIDE SEQUENCE</scope>
</reference>
<evidence type="ECO:0000256" key="1">
    <source>
        <dbReference type="ARBA" id="ARBA00022723"/>
    </source>
</evidence>
<keyword evidence="1" id="KW-0479">Metal-binding</keyword>
<dbReference type="GO" id="GO:0016491">
    <property type="term" value="F:oxidoreductase activity"/>
    <property type="evidence" value="ECO:0007669"/>
    <property type="project" value="UniProtKB-KW"/>
</dbReference>
<evidence type="ECO:0000256" key="3">
    <source>
        <dbReference type="ARBA" id="ARBA00023002"/>
    </source>
</evidence>
<gene>
    <name evidence="6" type="ORF">B1B_14247</name>
</gene>
<dbReference type="InterPro" id="IPR011032">
    <property type="entry name" value="GroES-like_sf"/>
</dbReference>
<dbReference type="PROSITE" id="PS00059">
    <property type="entry name" value="ADH_ZINC"/>
    <property type="match status" value="1"/>
</dbReference>
<feature type="compositionally biased region" description="Polar residues" evidence="4">
    <location>
        <begin position="155"/>
        <end position="164"/>
    </location>
</feature>
<dbReference type="InterPro" id="IPR050129">
    <property type="entry name" value="Zn_alcohol_dh"/>
</dbReference>
<dbReference type="InterPro" id="IPR002328">
    <property type="entry name" value="ADH_Zn_CS"/>
</dbReference>
<proteinExistence type="predicted"/>
<dbReference type="Gene3D" id="3.40.50.720">
    <property type="entry name" value="NAD(P)-binding Rossmann-like Domain"/>
    <property type="match status" value="1"/>
</dbReference>
<accession>T0ZCS1</accession>
<feature type="non-terminal residue" evidence="6">
    <location>
        <position position="164"/>
    </location>
</feature>
<evidence type="ECO:0000259" key="5">
    <source>
        <dbReference type="Pfam" id="PF08240"/>
    </source>
</evidence>
<evidence type="ECO:0000256" key="4">
    <source>
        <dbReference type="SAM" id="MobiDB-lite"/>
    </source>
</evidence>
<dbReference type="AlphaFoldDB" id="T0ZCS1"/>
<feature type="region of interest" description="Disordered" evidence="4">
    <location>
        <begin position="145"/>
        <end position="164"/>
    </location>
</feature>
<organism evidence="6">
    <name type="scientific">mine drainage metagenome</name>
    <dbReference type="NCBI Taxonomy" id="410659"/>
    <lineage>
        <taxon>unclassified sequences</taxon>
        <taxon>metagenomes</taxon>
        <taxon>ecological metagenomes</taxon>
    </lineage>
</organism>
<feature type="non-terminal residue" evidence="6">
    <location>
        <position position="1"/>
    </location>
</feature>
<keyword evidence="3" id="KW-0560">Oxidoreductase</keyword>
<evidence type="ECO:0000313" key="6">
    <source>
        <dbReference type="EMBL" id="EQD42022.1"/>
    </source>
</evidence>
<name>T0ZCS1_9ZZZZ</name>